<keyword evidence="2" id="KW-1185">Reference proteome</keyword>
<gene>
    <name evidence="1" type="ORF">TorRG33x02_197390</name>
</gene>
<comment type="caution">
    <text evidence="1">The sequence shown here is derived from an EMBL/GenBank/DDBJ whole genome shotgun (WGS) entry which is preliminary data.</text>
</comment>
<dbReference type="AlphaFoldDB" id="A0A2P5EFW7"/>
<dbReference type="PANTHER" id="PTHR31973">
    <property type="entry name" value="POLYPROTEIN, PUTATIVE-RELATED"/>
    <property type="match status" value="1"/>
</dbReference>
<proteinExistence type="predicted"/>
<reference evidence="2" key="1">
    <citation type="submission" date="2016-06" db="EMBL/GenBank/DDBJ databases">
        <title>Parallel loss of symbiosis genes in relatives of nitrogen-fixing non-legume Parasponia.</title>
        <authorList>
            <person name="Van Velzen R."/>
            <person name="Holmer R."/>
            <person name="Bu F."/>
            <person name="Rutten L."/>
            <person name="Van Zeijl A."/>
            <person name="Liu W."/>
            <person name="Santuari L."/>
            <person name="Cao Q."/>
            <person name="Sharma T."/>
            <person name="Shen D."/>
            <person name="Roswanjaya Y."/>
            <person name="Wardhani T."/>
            <person name="Kalhor M.S."/>
            <person name="Jansen J."/>
            <person name="Van den Hoogen J."/>
            <person name="Gungor B."/>
            <person name="Hartog M."/>
            <person name="Hontelez J."/>
            <person name="Verver J."/>
            <person name="Yang W.-C."/>
            <person name="Schijlen E."/>
            <person name="Repin R."/>
            <person name="Schilthuizen M."/>
            <person name="Schranz E."/>
            <person name="Heidstra R."/>
            <person name="Miyata K."/>
            <person name="Fedorova E."/>
            <person name="Kohlen W."/>
            <person name="Bisseling T."/>
            <person name="Smit S."/>
            <person name="Geurts R."/>
        </authorList>
    </citation>
    <scope>NUCLEOTIDE SEQUENCE [LARGE SCALE GENOMIC DNA]</scope>
    <source>
        <strain evidence="2">cv. RG33-2</strain>
    </source>
</reference>
<dbReference type="Proteomes" id="UP000237000">
    <property type="component" value="Unassembled WGS sequence"/>
</dbReference>
<accession>A0A2P5EFW7</accession>
<protein>
    <recommendedName>
        <fullName evidence="3">MULE transposase domain-containing protein</fullName>
    </recommendedName>
</protein>
<evidence type="ECO:0000313" key="2">
    <source>
        <dbReference type="Proteomes" id="UP000237000"/>
    </source>
</evidence>
<dbReference type="STRING" id="63057.A0A2P5EFW7"/>
<evidence type="ECO:0000313" key="1">
    <source>
        <dbReference type="EMBL" id="PON84406.1"/>
    </source>
</evidence>
<dbReference type="OrthoDB" id="1139844at2759"/>
<organism evidence="1 2">
    <name type="scientific">Trema orientale</name>
    <name type="common">Charcoal tree</name>
    <name type="synonym">Celtis orientalis</name>
    <dbReference type="NCBI Taxonomy" id="63057"/>
    <lineage>
        <taxon>Eukaryota</taxon>
        <taxon>Viridiplantae</taxon>
        <taxon>Streptophyta</taxon>
        <taxon>Embryophyta</taxon>
        <taxon>Tracheophyta</taxon>
        <taxon>Spermatophyta</taxon>
        <taxon>Magnoliopsida</taxon>
        <taxon>eudicotyledons</taxon>
        <taxon>Gunneridae</taxon>
        <taxon>Pentapetalae</taxon>
        <taxon>rosids</taxon>
        <taxon>fabids</taxon>
        <taxon>Rosales</taxon>
        <taxon>Cannabaceae</taxon>
        <taxon>Trema</taxon>
    </lineage>
</organism>
<dbReference type="InParanoid" id="A0A2P5EFW7"/>
<dbReference type="EMBL" id="JXTC01000162">
    <property type="protein sequence ID" value="PON84406.1"/>
    <property type="molecule type" value="Genomic_DNA"/>
</dbReference>
<evidence type="ECO:0008006" key="3">
    <source>
        <dbReference type="Google" id="ProtNLM"/>
    </source>
</evidence>
<dbReference type="PANTHER" id="PTHR31973:SF113">
    <property type="entry name" value="PROTEIN FAR1-RELATED SEQUENCE 5-LIKE"/>
    <property type="match status" value="1"/>
</dbReference>
<sequence>MTRRPNDIVEKMRRDHVVHMSYKKAWRVKEKALIALNGSDEDAYRFLPRLAFLLNWSNPCSIMALSTDKHDVFRYFFVSLTAFIQGWPHYRSVIVVDGTFLKANFRETLLIAMSNGYK</sequence>
<name>A0A2P5EFW7_TREOI</name>